<proteinExistence type="predicted"/>
<evidence type="ECO:0000256" key="6">
    <source>
        <dbReference type="SAM" id="SignalP"/>
    </source>
</evidence>
<dbReference type="InterPro" id="IPR000742">
    <property type="entry name" value="EGF"/>
</dbReference>
<dbReference type="PROSITE" id="PS51041">
    <property type="entry name" value="EMI"/>
    <property type="match status" value="1"/>
</dbReference>
<accession>A0AAW2HLS5</accession>
<dbReference type="PANTHER" id="PTHR24043">
    <property type="entry name" value="SCAVENGER RECEPTOR CLASS F"/>
    <property type="match status" value="1"/>
</dbReference>
<dbReference type="FunFam" id="2.170.300.10:FF:000041">
    <property type="entry name" value="Tyrosine protein kinase receptor tie-1, putative"/>
    <property type="match status" value="1"/>
</dbReference>
<protein>
    <recommendedName>
        <fullName evidence="7">EMI domain-containing protein</fullName>
    </recommendedName>
</protein>
<evidence type="ECO:0000259" key="7">
    <source>
        <dbReference type="PROSITE" id="PS51041"/>
    </source>
</evidence>
<evidence type="ECO:0000256" key="1">
    <source>
        <dbReference type="ARBA" id="ARBA00022536"/>
    </source>
</evidence>
<dbReference type="InterPro" id="IPR042635">
    <property type="entry name" value="MEGF10/SREC1/2-like"/>
</dbReference>
<reference evidence="8" key="1">
    <citation type="journal article" date="2024" name="Gigascience">
        <title>Chromosome-level genome of the poultry shaft louse Menopon gallinae provides insight into the host-switching and adaptive evolution of parasitic lice.</title>
        <authorList>
            <person name="Xu Y."/>
            <person name="Ma L."/>
            <person name="Liu S."/>
            <person name="Liang Y."/>
            <person name="Liu Q."/>
            <person name="He Z."/>
            <person name="Tian L."/>
            <person name="Duan Y."/>
            <person name="Cai W."/>
            <person name="Li H."/>
            <person name="Song F."/>
        </authorList>
    </citation>
    <scope>NUCLEOTIDE SEQUENCE</scope>
    <source>
        <strain evidence="8">Cailab_2023a</strain>
    </source>
</reference>
<keyword evidence="4" id="KW-1015">Disulfide bond</keyword>
<dbReference type="GO" id="GO:0048513">
    <property type="term" value="P:animal organ development"/>
    <property type="evidence" value="ECO:0007669"/>
    <property type="project" value="UniProtKB-ARBA"/>
</dbReference>
<dbReference type="InterPro" id="IPR002049">
    <property type="entry name" value="LE_dom"/>
</dbReference>
<organism evidence="8">
    <name type="scientific">Menopon gallinae</name>
    <name type="common">poultry shaft louse</name>
    <dbReference type="NCBI Taxonomy" id="328185"/>
    <lineage>
        <taxon>Eukaryota</taxon>
        <taxon>Metazoa</taxon>
        <taxon>Ecdysozoa</taxon>
        <taxon>Arthropoda</taxon>
        <taxon>Hexapoda</taxon>
        <taxon>Insecta</taxon>
        <taxon>Pterygota</taxon>
        <taxon>Neoptera</taxon>
        <taxon>Paraneoptera</taxon>
        <taxon>Psocodea</taxon>
        <taxon>Troctomorpha</taxon>
        <taxon>Phthiraptera</taxon>
        <taxon>Amblycera</taxon>
        <taxon>Menoponidae</taxon>
        <taxon>Menopon</taxon>
    </lineage>
</organism>
<dbReference type="InterPro" id="IPR011489">
    <property type="entry name" value="EMI_domain"/>
</dbReference>
<gene>
    <name evidence="8" type="ORF">PYX00_008128</name>
</gene>
<keyword evidence="3" id="KW-0677">Repeat</keyword>
<feature type="signal peptide" evidence="6">
    <location>
        <begin position="1"/>
        <end position="18"/>
    </location>
</feature>
<evidence type="ECO:0000256" key="3">
    <source>
        <dbReference type="ARBA" id="ARBA00022737"/>
    </source>
</evidence>
<name>A0AAW2HLS5_9NEOP</name>
<keyword evidence="1" id="KW-0245">EGF-like domain</keyword>
<dbReference type="EMBL" id="JARGDH010000004">
    <property type="protein sequence ID" value="KAL0270854.1"/>
    <property type="molecule type" value="Genomic_DNA"/>
</dbReference>
<dbReference type="CDD" id="cd00055">
    <property type="entry name" value="EGF_Lam"/>
    <property type="match status" value="1"/>
</dbReference>
<dbReference type="PANTHER" id="PTHR24043:SF8">
    <property type="entry name" value="EGF-LIKE DOMAIN-CONTAINING PROTEIN"/>
    <property type="match status" value="1"/>
</dbReference>
<dbReference type="AlphaFoldDB" id="A0AAW2HLS5"/>
<feature type="region of interest" description="Disordered" evidence="5">
    <location>
        <begin position="224"/>
        <end position="257"/>
    </location>
</feature>
<evidence type="ECO:0000256" key="5">
    <source>
        <dbReference type="SAM" id="MobiDB-lite"/>
    </source>
</evidence>
<dbReference type="PROSITE" id="PS00022">
    <property type="entry name" value="EGF_1"/>
    <property type="match status" value="2"/>
</dbReference>
<feature type="chain" id="PRO_5043665811" description="EMI domain-containing protein" evidence="6">
    <location>
        <begin position="19"/>
        <end position="422"/>
    </location>
</feature>
<sequence length="422" mass="46635">MKLGVLCLMFVVAGSVRGVLSPAGENVCMYDEKYIDVIQVREMVPMNVYRVEWCWRIPPRCTVETQTMRPTLVSKKIPRVRIVPKCCVGYEEVAGEGKCVPTCSEPCLNGTCIAPDTCSCESGFHGNRCEKPCLPGTWGRGCVEKCHCYNEAACDGIHGHCECRPGWKGFRCEFPCEPGRYGPNCEERCNCYGELLCNHVSGECGSITESTTDSSAAATEETIFETETTETGDNSTESADISGPDFTGTSEADAAPKNTTHIEEIIIEMDHTTIIIDELVTNGPDIVHIYAEKVNEEEYETFLHPKTTTTTEDPVNNGTVQIEDPNAIEGSKTVDVEENEVESAKDFSFGVKKQEMNWTTLLENVSIISGVFILLFCDHHGDRHVRTLQEIEENGIRLPGGQQRTGGDHAQVLRRDSHSSVR</sequence>
<feature type="region of interest" description="Disordered" evidence="5">
    <location>
        <begin position="397"/>
        <end position="422"/>
    </location>
</feature>
<evidence type="ECO:0000313" key="8">
    <source>
        <dbReference type="EMBL" id="KAL0270854.1"/>
    </source>
</evidence>
<dbReference type="Gene3D" id="2.170.300.10">
    <property type="entry name" value="Tie2 ligand-binding domain superfamily"/>
    <property type="match status" value="1"/>
</dbReference>
<dbReference type="GO" id="GO:0005044">
    <property type="term" value="F:scavenger receptor activity"/>
    <property type="evidence" value="ECO:0007669"/>
    <property type="project" value="InterPro"/>
</dbReference>
<feature type="compositionally biased region" description="Basic and acidic residues" evidence="5">
    <location>
        <begin position="411"/>
        <end position="422"/>
    </location>
</feature>
<feature type="domain" description="EMI" evidence="7">
    <location>
        <begin position="24"/>
        <end position="101"/>
    </location>
</feature>
<keyword evidence="2 6" id="KW-0732">Signal</keyword>
<evidence type="ECO:0000256" key="2">
    <source>
        <dbReference type="ARBA" id="ARBA00022729"/>
    </source>
</evidence>
<comment type="caution">
    <text evidence="8">The sequence shown here is derived from an EMBL/GenBank/DDBJ whole genome shotgun (WGS) entry which is preliminary data.</text>
</comment>
<evidence type="ECO:0000256" key="4">
    <source>
        <dbReference type="ARBA" id="ARBA00023157"/>
    </source>
</evidence>
<dbReference type="SMART" id="SM00181">
    <property type="entry name" value="EGF"/>
    <property type="match status" value="2"/>
</dbReference>
<dbReference type="GO" id="GO:0048731">
    <property type="term" value="P:system development"/>
    <property type="evidence" value="ECO:0007669"/>
    <property type="project" value="UniProtKB-ARBA"/>
</dbReference>